<protein>
    <submittedName>
        <fullName evidence="1">Uncharacterized protein</fullName>
    </submittedName>
</protein>
<keyword evidence="2" id="KW-1185">Reference proteome</keyword>
<accession>A0ABY6ZQP4</accession>
<organism evidence="1 2">
    <name type="scientific">Alicyclobacillus fastidiosus</name>
    <dbReference type="NCBI Taxonomy" id="392011"/>
    <lineage>
        <taxon>Bacteria</taxon>
        <taxon>Bacillati</taxon>
        <taxon>Bacillota</taxon>
        <taxon>Bacilli</taxon>
        <taxon>Bacillales</taxon>
        <taxon>Alicyclobacillaceae</taxon>
        <taxon>Alicyclobacillus</taxon>
    </lineage>
</organism>
<gene>
    <name evidence="1" type="ORF">NZD89_21815</name>
</gene>
<sequence>MMQQPLESADTILSQIKQLYVTNGERLTKKDVKKQHPEIMRGALYYFPSWEHALSKATE</sequence>
<dbReference type="Proteomes" id="UP001164761">
    <property type="component" value="Chromosome"/>
</dbReference>
<evidence type="ECO:0000313" key="1">
    <source>
        <dbReference type="EMBL" id="WAH44767.1"/>
    </source>
</evidence>
<reference evidence="1" key="1">
    <citation type="submission" date="2022-08" db="EMBL/GenBank/DDBJ databases">
        <title>Alicyclobacillus fastidiosus DSM 17978, complete genome.</title>
        <authorList>
            <person name="Wang Q."/>
            <person name="Cai R."/>
            <person name="Wang Z."/>
        </authorList>
    </citation>
    <scope>NUCLEOTIDE SEQUENCE</scope>
    <source>
        <strain evidence="1">DSM 17978</strain>
    </source>
</reference>
<dbReference type="EMBL" id="CP104067">
    <property type="protein sequence ID" value="WAH44767.1"/>
    <property type="molecule type" value="Genomic_DNA"/>
</dbReference>
<dbReference type="RefSeq" id="WP_268008641.1">
    <property type="nucleotide sequence ID" value="NZ_BSUT01000001.1"/>
</dbReference>
<evidence type="ECO:0000313" key="2">
    <source>
        <dbReference type="Proteomes" id="UP001164761"/>
    </source>
</evidence>
<name>A0ABY6ZQP4_9BACL</name>
<proteinExistence type="predicted"/>